<sequence length="93" mass="9820">MNDAPESGKKVAGAFDVRVVVGSLMGIYAVILLLMGLFGDEAADKTGGVNANLYAGMGLVVLSVGFLGWARWRPIVVVPPNEDARDLEHPAPR</sequence>
<protein>
    <recommendedName>
        <fullName evidence="4">Cell division protein CrgA</fullName>
    </recommendedName>
</protein>
<keyword evidence="3" id="KW-1185">Reference proteome</keyword>
<organism evidence="2 3">
    <name type="scientific">Nocardioides taihuensis</name>
    <dbReference type="NCBI Taxonomy" id="1835606"/>
    <lineage>
        <taxon>Bacteria</taxon>
        <taxon>Bacillati</taxon>
        <taxon>Actinomycetota</taxon>
        <taxon>Actinomycetes</taxon>
        <taxon>Propionibacteriales</taxon>
        <taxon>Nocardioidaceae</taxon>
        <taxon>Nocardioides</taxon>
    </lineage>
</organism>
<evidence type="ECO:0000313" key="2">
    <source>
        <dbReference type="EMBL" id="MFC5178034.1"/>
    </source>
</evidence>
<evidence type="ECO:0008006" key="4">
    <source>
        <dbReference type="Google" id="ProtNLM"/>
    </source>
</evidence>
<reference evidence="3" key="1">
    <citation type="journal article" date="2019" name="Int. J. Syst. Evol. Microbiol.">
        <title>The Global Catalogue of Microorganisms (GCM) 10K type strain sequencing project: providing services to taxonomists for standard genome sequencing and annotation.</title>
        <authorList>
            <consortium name="The Broad Institute Genomics Platform"/>
            <consortium name="The Broad Institute Genome Sequencing Center for Infectious Disease"/>
            <person name="Wu L."/>
            <person name="Ma J."/>
        </authorList>
    </citation>
    <scope>NUCLEOTIDE SEQUENCE [LARGE SCALE GENOMIC DNA]</scope>
    <source>
        <strain evidence="3">DFY41</strain>
    </source>
</reference>
<evidence type="ECO:0000256" key="1">
    <source>
        <dbReference type="SAM" id="Phobius"/>
    </source>
</evidence>
<dbReference type="Proteomes" id="UP001596087">
    <property type="component" value="Unassembled WGS sequence"/>
</dbReference>
<gene>
    <name evidence="2" type="ORF">ACFPGP_15235</name>
</gene>
<feature type="transmembrane region" description="Helical" evidence="1">
    <location>
        <begin position="51"/>
        <end position="72"/>
    </location>
</feature>
<evidence type="ECO:0000313" key="3">
    <source>
        <dbReference type="Proteomes" id="UP001596087"/>
    </source>
</evidence>
<feature type="transmembrane region" description="Helical" evidence="1">
    <location>
        <begin position="20"/>
        <end position="39"/>
    </location>
</feature>
<keyword evidence="1" id="KW-0472">Membrane</keyword>
<dbReference type="RefSeq" id="WP_378591538.1">
    <property type="nucleotide sequence ID" value="NZ_JBHSKD010000019.1"/>
</dbReference>
<dbReference type="EMBL" id="JBHSKD010000019">
    <property type="protein sequence ID" value="MFC5178034.1"/>
    <property type="molecule type" value="Genomic_DNA"/>
</dbReference>
<name>A0ABW0BL23_9ACTN</name>
<comment type="caution">
    <text evidence="2">The sequence shown here is derived from an EMBL/GenBank/DDBJ whole genome shotgun (WGS) entry which is preliminary data.</text>
</comment>
<keyword evidence="1" id="KW-0812">Transmembrane</keyword>
<accession>A0ABW0BL23</accession>
<keyword evidence="1" id="KW-1133">Transmembrane helix</keyword>
<proteinExistence type="predicted"/>